<evidence type="ECO:0008006" key="4">
    <source>
        <dbReference type="Google" id="ProtNLM"/>
    </source>
</evidence>
<dbReference type="Proteomes" id="UP000007952">
    <property type="component" value="Chromosome"/>
</dbReference>
<keyword evidence="1" id="KW-0472">Membrane</keyword>
<proteinExistence type="predicted"/>
<gene>
    <name evidence="2" type="ordered locus">MHF_0157</name>
</gene>
<protein>
    <recommendedName>
        <fullName evidence="4">Transmembrane protein</fullName>
    </recommendedName>
</protein>
<feature type="transmembrane region" description="Helical" evidence="1">
    <location>
        <begin position="128"/>
        <end position="147"/>
    </location>
</feature>
<dbReference type="AlphaFoldDB" id="F6FFZ2"/>
<accession>F6FFZ2</accession>
<organism evidence="2 3">
    <name type="scientific">Mycoplasma haemofelis (strain Ohio2)</name>
    <dbReference type="NCBI Taxonomy" id="859194"/>
    <lineage>
        <taxon>Bacteria</taxon>
        <taxon>Bacillati</taxon>
        <taxon>Mycoplasmatota</taxon>
        <taxon>Mollicutes</taxon>
        <taxon>Mycoplasmataceae</taxon>
        <taxon>Mycoplasma</taxon>
    </lineage>
</organism>
<keyword evidence="1" id="KW-1133">Transmembrane helix</keyword>
<dbReference type="KEGG" id="mhf:MHF_0157"/>
<evidence type="ECO:0000256" key="1">
    <source>
        <dbReference type="SAM" id="Phobius"/>
    </source>
</evidence>
<evidence type="ECO:0000313" key="3">
    <source>
        <dbReference type="Proteomes" id="UP000007952"/>
    </source>
</evidence>
<evidence type="ECO:0000313" key="2">
    <source>
        <dbReference type="EMBL" id="AEG72458.1"/>
    </source>
</evidence>
<reference evidence="2 3" key="1">
    <citation type="journal article" date="2011" name="J. Bacteriol.">
        <title>Complete genome sequences of two hemotropic Mycoplasmas, Mycoplasma haemofelis strain Ohio2 and Mycoplasma suis strain Illinois.</title>
        <authorList>
            <person name="Messick J.B."/>
            <person name="Santos A.P."/>
            <person name="Guimaraes A.M."/>
        </authorList>
    </citation>
    <scope>NUCLEOTIDE SEQUENCE [LARGE SCALE GENOMIC DNA]</scope>
    <source>
        <strain evidence="2 3">Ohio2</strain>
    </source>
</reference>
<dbReference type="BioCyc" id="MHAE859194:G1GR7-157-MONOMER"/>
<sequence length="168" mass="19028">MNVMNDFLGKSSILIQWWKWTLSFSFVAGMILMSLIGGSLYWDVQKLWNSENLSSELSKEVNWVVMGVGGILLLFLLVDIIQSIRVSFSVSKLLKIAVEKKMKRFLVHSRMFLLLMMITWIAPFFTGLSSITAAIAGLSILLKFLYYRNDSCIRKLKASADVTSSDSI</sequence>
<reference key="2">
    <citation type="submission" date="2011-05" db="EMBL/GenBank/DDBJ databases">
        <title>The Genome of Mycoplasma haemofelis Strain Ohio2, a pathogenic hemoplasma of the cat.</title>
        <authorList>
            <person name="Santos A.P."/>
            <person name="Guimaraes A.M.S."/>
            <person name="SanMiguel P.J."/>
            <person name="Martin S.W."/>
            <person name="Messick J.B."/>
        </authorList>
    </citation>
    <scope>NUCLEOTIDE SEQUENCE</scope>
    <source>
        <strain>Ohio2</strain>
    </source>
</reference>
<feature type="transmembrane region" description="Helical" evidence="1">
    <location>
        <begin position="20"/>
        <end position="42"/>
    </location>
</feature>
<dbReference type="HOGENOM" id="CLU_1609004_0_0_14"/>
<dbReference type="EMBL" id="CP002808">
    <property type="protein sequence ID" value="AEG72458.1"/>
    <property type="molecule type" value="Genomic_DNA"/>
</dbReference>
<name>F6FFZ2_MYCHI</name>
<keyword evidence="1" id="KW-0812">Transmembrane</keyword>
<feature type="transmembrane region" description="Helical" evidence="1">
    <location>
        <begin position="62"/>
        <end position="84"/>
    </location>
</feature>
<feature type="transmembrane region" description="Helical" evidence="1">
    <location>
        <begin position="105"/>
        <end position="122"/>
    </location>
</feature>